<dbReference type="KEGG" id="tum:CBW65_09040"/>
<accession>A0A1Y0IP92</accession>
<dbReference type="OrthoDB" id="2381581at2"/>
<dbReference type="EMBL" id="CP021434">
    <property type="protein sequence ID" value="ARU61163.1"/>
    <property type="molecule type" value="Genomic_DNA"/>
</dbReference>
<proteinExistence type="predicted"/>
<name>A0A1Y0IP92_9BACL</name>
<sequence length="133" mass="15588">MMLCDYLRTLPPSHLYDVYETLYLPETKVKYTEAELREQIVAYWEDPAHWDEFVKALSPFERRAMTRLALHERCRIDAFMEEVASLGLLILYRERNRYEMPDDIRVRLLERLPALGDLLAAQEPGDADGTAPV</sequence>
<organism evidence="1 2">
    <name type="scientific">Tumebacillus avium</name>
    <dbReference type="NCBI Taxonomy" id="1903704"/>
    <lineage>
        <taxon>Bacteria</taxon>
        <taxon>Bacillati</taxon>
        <taxon>Bacillota</taxon>
        <taxon>Bacilli</taxon>
        <taxon>Bacillales</taxon>
        <taxon>Alicyclobacillaceae</taxon>
        <taxon>Tumebacillus</taxon>
    </lineage>
</organism>
<reference evidence="2" key="1">
    <citation type="submission" date="2017-05" db="EMBL/GenBank/DDBJ databases">
        <authorList>
            <person name="Sung H."/>
        </authorList>
    </citation>
    <scope>NUCLEOTIDE SEQUENCE [LARGE SCALE GENOMIC DNA]</scope>
    <source>
        <strain evidence="2">AR23208</strain>
    </source>
</reference>
<gene>
    <name evidence="1" type="ORF">CBW65_09040</name>
</gene>
<dbReference type="Proteomes" id="UP000195437">
    <property type="component" value="Chromosome"/>
</dbReference>
<protein>
    <submittedName>
        <fullName evidence="1">Uncharacterized protein</fullName>
    </submittedName>
</protein>
<dbReference type="RefSeq" id="WP_087456544.1">
    <property type="nucleotide sequence ID" value="NZ_CP021434.1"/>
</dbReference>
<evidence type="ECO:0000313" key="1">
    <source>
        <dbReference type="EMBL" id="ARU61163.1"/>
    </source>
</evidence>
<evidence type="ECO:0000313" key="2">
    <source>
        <dbReference type="Proteomes" id="UP000195437"/>
    </source>
</evidence>
<keyword evidence="2" id="KW-1185">Reference proteome</keyword>
<dbReference type="AlphaFoldDB" id="A0A1Y0IP92"/>